<keyword evidence="3" id="KW-1185">Reference proteome</keyword>
<dbReference type="PANTHER" id="PTHR31871:SF1">
    <property type="entry name" value="HISTIDINE-TRNA LIGASE"/>
    <property type="match status" value="1"/>
</dbReference>
<name>A0A5A7QB22_STRAF</name>
<evidence type="ECO:0000313" key="3">
    <source>
        <dbReference type="Proteomes" id="UP000325081"/>
    </source>
</evidence>
<evidence type="ECO:0000313" key="2">
    <source>
        <dbReference type="EMBL" id="GER41241.1"/>
    </source>
</evidence>
<dbReference type="Proteomes" id="UP000325081">
    <property type="component" value="Unassembled WGS sequence"/>
</dbReference>
<protein>
    <submittedName>
        <fullName evidence="2">Uncharacterized protein</fullName>
    </submittedName>
</protein>
<dbReference type="OrthoDB" id="1100438at2759"/>
<reference evidence="3" key="1">
    <citation type="journal article" date="2019" name="Curr. Biol.">
        <title>Genome Sequence of Striga asiatica Provides Insight into the Evolution of Plant Parasitism.</title>
        <authorList>
            <person name="Yoshida S."/>
            <person name="Kim S."/>
            <person name="Wafula E.K."/>
            <person name="Tanskanen J."/>
            <person name="Kim Y.M."/>
            <person name="Honaas L."/>
            <person name="Yang Z."/>
            <person name="Spallek T."/>
            <person name="Conn C.E."/>
            <person name="Ichihashi Y."/>
            <person name="Cheong K."/>
            <person name="Cui S."/>
            <person name="Der J.P."/>
            <person name="Gundlach H."/>
            <person name="Jiao Y."/>
            <person name="Hori C."/>
            <person name="Ishida J.K."/>
            <person name="Kasahara H."/>
            <person name="Kiba T."/>
            <person name="Kim M.S."/>
            <person name="Koo N."/>
            <person name="Laohavisit A."/>
            <person name="Lee Y.H."/>
            <person name="Lumba S."/>
            <person name="McCourt P."/>
            <person name="Mortimer J.C."/>
            <person name="Mutuku J.M."/>
            <person name="Nomura T."/>
            <person name="Sasaki-Sekimoto Y."/>
            <person name="Seto Y."/>
            <person name="Wang Y."/>
            <person name="Wakatake T."/>
            <person name="Sakakibara H."/>
            <person name="Demura T."/>
            <person name="Yamaguchi S."/>
            <person name="Yoneyama K."/>
            <person name="Manabe R.I."/>
            <person name="Nelson D.C."/>
            <person name="Schulman A.H."/>
            <person name="Timko M.P."/>
            <person name="dePamphilis C.W."/>
            <person name="Choi D."/>
            <person name="Shirasu K."/>
        </authorList>
    </citation>
    <scope>NUCLEOTIDE SEQUENCE [LARGE SCALE GENOMIC DNA]</scope>
    <source>
        <strain evidence="3">cv. UVA1</strain>
    </source>
</reference>
<sequence length="314" mass="35542">MSIGNGQKSIDQEIDHVRECIEKCMQMYMNKRETVNFLATQGNIQAAVTRIVWARLERDNPDFFRAYYIMIAVQEQIIEFNKLLPAQVELMRRIALTGNTSVFNSSLPHTTPYRNVDLQESRHSKPENMQQVYVINNYGPSIQGNLDRPFQIREINDVYPNMFLPQYTNAGFEQTENMQIFGDGQSDLSFARRSNLMVSNPPRSNAFLPYFNSNNMAQHSEGFHLNYGIFEQHHQLNSAAAEYPVDYSSGSSGLSLPSNAAPHYVDNFLFKDGVCEQYHPTPNPEYPVDSLSSTGNAEILDPGSSGSLKNPFSG</sequence>
<evidence type="ECO:0000256" key="1">
    <source>
        <dbReference type="SAM" id="MobiDB-lite"/>
    </source>
</evidence>
<dbReference type="NCBIfam" id="TIGR01589">
    <property type="entry name" value="A_thal_3526"/>
    <property type="match status" value="1"/>
</dbReference>
<accession>A0A5A7QB22</accession>
<proteinExistence type="predicted"/>
<feature type="compositionally biased region" description="Polar residues" evidence="1">
    <location>
        <begin position="304"/>
        <end position="314"/>
    </location>
</feature>
<dbReference type="PANTHER" id="PTHR31871">
    <property type="entry name" value="OS02G0137100 PROTEIN"/>
    <property type="match status" value="1"/>
</dbReference>
<gene>
    <name evidence="2" type="ORF">STAS_17948</name>
</gene>
<dbReference type="AlphaFoldDB" id="A0A5A7QB22"/>
<organism evidence="2 3">
    <name type="scientific">Striga asiatica</name>
    <name type="common">Asiatic witchweed</name>
    <name type="synonym">Buchnera asiatica</name>
    <dbReference type="NCBI Taxonomy" id="4170"/>
    <lineage>
        <taxon>Eukaryota</taxon>
        <taxon>Viridiplantae</taxon>
        <taxon>Streptophyta</taxon>
        <taxon>Embryophyta</taxon>
        <taxon>Tracheophyta</taxon>
        <taxon>Spermatophyta</taxon>
        <taxon>Magnoliopsida</taxon>
        <taxon>eudicotyledons</taxon>
        <taxon>Gunneridae</taxon>
        <taxon>Pentapetalae</taxon>
        <taxon>asterids</taxon>
        <taxon>lamiids</taxon>
        <taxon>Lamiales</taxon>
        <taxon>Orobanchaceae</taxon>
        <taxon>Buchnereae</taxon>
        <taxon>Striga</taxon>
    </lineage>
</organism>
<feature type="region of interest" description="Disordered" evidence="1">
    <location>
        <begin position="280"/>
        <end position="314"/>
    </location>
</feature>
<dbReference type="EMBL" id="BKCP01006071">
    <property type="protein sequence ID" value="GER41241.1"/>
    <property type="molecule type" value="Genomic_DNA"/>
</dbReference>
<dbReference type="Pfam" id="PF09713">
    <property type="entry name" value="A_thal_3526"/>
    <property type="match status" value="1"/>
</dbReference>
<comment type="caution">
    <text evidence="2">The sequence shown here is derived from an EMBL/GenBank/DDBJ whole genome shotgun (WGS) entry which is preliminary data.</text>
</comment>
<dbReference type="InterPro" id="IPR006476">
    <property type="entry name" value="CHP01589_pln"/>
</dbReference>